<protein>
    <recommendedName>
        <fullName evidence="3">DNA-directed RNA polymerase beta subunit</fullName>
    </recommendedName>
</protein>
<comment type="caution">
    <text evidence="1">The sequence shown here is derived from an EMBL/GenBank/DDBJ whole genome shotgun (WGS) entry which is preliminary data.</text>
</comment>
<dbReference type="STRING" id="1218492.JG30_07610"/>
<dbReference type="Proteomes" id="UP000033558">
    <property type="component" value="Unassembled WGS sequence"/>
</dbReference>
<proteinExistence type="predicted"/>
<gene>
    <name evidence="1" type="ORF">JG30_07610</name>
</gene>
<organism evidence="1 2">
    <name type="scientific">Bombilactobacillus mellifer</name>
    <dbReference type="NCBI Taxonomy" id="1218492"/>
    <lineage>
        <taxon>Bacteria</taxon>
        <taxon>Bacillati</taxon>
        <taxon>Bacillota</taxon>
        <taxon>Bacilli</taxon>
        <taxon>Lactobacillales</taxon>
        <taxon>Lactobacillaceae</taxon>
        <taxon>Bombilactobacillus</taxon>
    </lineage>
</organism>
<dbReference type="PATRIC" id="fig|1218492.5.peg.899"/>
<keyword evidence="2" id="KW-1185">Reference proteome</keyword>
<dbReference type="AlphaFoldDB" id="A0A0F4LSA5"/>
<accession>A0A0F4LSA5</accession>
<name>A0A0F4LSA5_9LACO</name>
<dbReference type="EMBL" id="JXJQ01000008">
    <property type="protein sequence ID" value="KJY61712.1"/>
    <property type="molecule type" value="Genomic_DNA"/>
</dbReference>
<reference evidence="1 2" key="1">
    <citation type="submission" date="2015-01" db="EMBL/GenBank/DDBJ databases">
        <title>Comparative genomics of the lactic acid bacteria isolated from the honey bee gut.</title>
        <authorList>
            <person name="Ellegaard K.M."/>
            <person name="Tamarit D."/>
            <person name="Javelind E."/>
            <person name="Olofsson T."/>
            <person name="Andersson S.G."/>
            <person name="Vasquez A."/>
        </authorList>
    </citation>
    <scope>NUCLEOTIDE SEQUENCE [LARGE SCALE GENOMIC DNA]</scope>
    <source>
        <strain evidence="1 2">Bin4</strain>
    </source>
</reference>
<evidence type="ECO:0000313" key="1">
    <source>
        <dbReference type="EMBL" id="KJY61712.1"/>
    </source>
</evidence>
<sequence>MEVTLMTNNKFDAQLVQQFLSEYQDRGMLKWQGFYLSDHTSKLKQMAQQQKTQEQQQHLPQMTTAAIVQVIQQAYQKNLPVQIDLAQRDVEGYISAPICGQIRGYYVDQLVVGSQNYLINLQDIYAIQIAAS</sequence>
<evidence type="ECO:0000313" key="2">
    <source>
        <dbReference type="Proteomes" id="UP000033558"/>
    </source>
</evidence>
<dbReference type="HOGENOM" id="CLU_132560_1_2_9"/>
<evidence type="ECO:0008006" key="3">
    <source>
        <dbReference type="Google" id="ProtNLM"/>
    </source>
</evidence>